<proteinExistence type="predicted"/>
<reference evidence="2 3" key="1">
    <citation type="journal article" date="2015" name="Int. J. Syst. Evol. Microbiol.">
        <title>Streptomyces gilvifuscus sp. nov., an actinomycete that produces antibacterial compounds isolated from soil.</title>
        <authorList>
            <person name="Nguyen T.M."/>
            <person name="Kim J."/>
        </authorList>
    </citation>
    <scope>NUCLEOTIDE SEQUENCE [LARGE SCALE GENOMIC DNA]</scope>
    <source>
        <strain evidence="2 3">T113</strain>
    </source>
</reference>
<feature type="compositionally biased region" description="Gly residues" evidence="1">
    <location>
        <begin position="1"/>
        <end position="11"/>
    </location>
</feature>
<feature type="region of interest" description="Disordered" evidence="1">
    <location>
        <begin position="1"/>
        <end position="24"/>
    </location>
</feature>
<evidence type="ECO:0000313" key="3">
    <source>
        <dbReference type="Proteomes" id="UP001221328"/>
    </source>
</evidence>
<sequence length="430" mass="41929">MAGSSGTGVGVSGESQGDNGVLGTTEDGTKAGVFGHCTAGENGIGVTGLADGYGGAGVFGTAQKRDGTGVVGVGATGMQAEGGAGPGLVASSKQNHGVVGSTEEGGGVGVFGQGGKVGTGVLGTTSAASQPAVQGRHEGGGTGVLGATDGSADNLTDPVAAVKGTSTADAPAVLGISALGAGIVGHQGKAYGFGVAAGVVGASVGDTGVYGVGPTGVKGVAVGADATAVLAFGGLQSLGNPQAGSFAGPVDVLGSLQVVGGPKLFVIDHPSDPERRYLQHAAVEAPALKTFYDGTVTLDGDGTARVELPPWFGLLNTDLCYSLTPVGAPAPELHVSQQYDGTAFTVAGGRAGARVCWQVTGVRRDPSALAHPLVVERDKEPENLGRYADPQAYGRPRSDLLAWAAKLSAEAEELARGLGTASAGQHPQPS</sequence>
<name>A0ABT5G340_9ACTN</name>
<keyword evidence="3" id="KW-1185">Reference proteome</keyword>
<comment type="caution">
    <text evidence="2">The sequence shown here is derived from an EMBL/GenBank/DDBJ whole genome shotgun (WGS) entry which is preliminary data.</text>
</comment>
<protein>
    <submittedName>
        <fullName evidence="2">Uncharacterized protein</fullName>
    </submittedName>
</protein>
<organism evidence="2 3">
    <name type="scientific">Streptomyces gilvifuscus</name>
    <dbReference type="NCBI Taxonomy" id="1550617"/>
    <lineage>
        <taxon>Bacteria</taxon>
        <taxon>Bacillati</taxon>
        <taxon>Actinomycetota</taxon>
        <taxon>Actinomycetes</taxon>
        <taxon>Kitasatosporales</taxon>
        <taxon>Streptomycetaceae</taxon>
        <taxon>Streptomyces</taxon>
    </lineage>
</organism>
<dbReference type="RefSeq" id="WP_272177727.1">
    <property type="nucleotide sequence ID" value="NZ_JAQOSK010000016.1"/>
</dbReference>
<gene>
    <name evidence="2" type="ORF">PO587_33045</name>
</gene>
<evidence type="ECO:0000313" key="2">
    <source>
        <dbReference type="EMBL" id="MDC2959272.1"/>
    </source>
</evidence>
<evidence type="ECO:0000256" key="1">
    <source>
        <dbReference type="SAM" id="MobiDB-lite"/>
    </source>
</evidence>
<dbReference type="Proteomes" id="UP001221328">
    <property type="component" value="Unassembled WGS sequence"/>
</dbReference>
<accession>A0ABT5G340</accession>
<dbReference type="EMBL" id="JAQOSK010000016">
    <property type="protein sequence ID" value="MDC2959272.1"/>
    <property type="molecule type" value="Genomic_DNA"/>
</dbReference>